<dbReference type="InterPro" id="IPR052592">
    <property type="entry name" value="LRR-RLK"/>
</dbReference>
<gene>
    <name evidence="1" type="ORF">Tci_657622</name>
</gene>
<dbReference type="AlphaFoldDB" id="A0A699KC95"/>
<evidence type="ECO:0000313" key="1">
    <source>
        <dbReference type="EMBL" id="GFA85650.1"/>
    </source>
</evidence>
<protein>
    <submittedName>
        <fullName evidence="1">Leucine-rich repeat-containing protein</fullName>
    </submittedName>
</protein>
<organism evidence="1">
    <name type="scientific">Tanacetum cinerariifolium</name>
    <name type="common">Dalmatian daisy</name>
    <name type="synonym">Chrysanthemum cinerariifolium</name>
    <dbReference type="NCBI Taxonomy" id="118510"/>
    <lineage>
        <taxon>Eukaryota</taxon>
        <taxon>Viridiplantae</taxon>
        <taxon>Streptophyta</taxon>
        <taxon>Embryophyta</taxon>
        <taxon>Tracheophyta</taxon>
        <taxon>Spermatophyta</taxon>
        <taxon>Magnoliopsida</taxon>
        <taxon>eudicotyledons</taxon>
        <taxon>Gunneridae</taxon>
        <taxon>Pentapetalae</taxon>
        <taxon>asterids</taxon>
        <taxon>campanulids</taxon>
        <taxon>Asterales</taxon>
        <taxon>Asteraceae</taxon>
        <taxon>Asteroideae</taxon>
        <taxon>Anthemideae</taxon>
        <taxon>Anthemidinae</taxon>
        <taxon>Tanacetum</taxon>
    </lineage>
</organism>
<dbReference type="InterPro" id="IPR032675">
    <property type="entry name" value="LRR_dom_sf"/>
</dbReference>
<dbReference type="PANTHER" id="PTHR48054:SF82">
    <property type="entry name" value="LRR RECEPTOR-LIKE SERINE_THREONINE-PROTEIN KINASE FLS2"/>
    <property type="match status" value="1"/>
</dbReference>
<reference evidence="1" key="1">
    <citation type="journal article" date="2019" name="Sci. Rep.">
        <title>Draft genome of Tanacetum cinerariifolium, the natural source of mosquito coil.</title>
        <authorList>
            <person name="Yamashiro T."/>
            <person name="Shiraishi A."/>
            <person name="Satake H."/>
            <person name="Nakayama K."/>
        </authorList>
    </citation>
    <scope>NUCLEOTIDE SEQUENCE</scope>
</reference>
<dbReference type="PANTHER" id="PTHR48054">
    <property type="entry name" value="RECEPTOR KINASE-LIKE PROTEIN XA21"/>
    <property type="match status" value="1"/>
</dbReference>
<dbReference type="SUPFAM" id="SSF52058">
    <property type="entry name" value="L domain-like"/>
    <property type="match status" value="1"/>
</dbReference>
<dbReference type="InterPro" id="IPR001611">
    <property type="entry name" value="Leu-rich_rpt"/>
</dbReference>
<dbReference type="Gene3D" id="3.80.10.10">
    <property type="entry name" value="Ribonuclease Inhibitor"/>
    <property type="match status" value="1"/>
</dbReference>
<sequence>MQAAVHEMGPPGDGATISDGGVAVFDHSNILAILSSSSLAIFSASSVVPGRDADVVVVVTTTNIKIASFSKGMSTPLCRAGLMEPRHRLLLMGPCQISRATITTRSVIGLHLFTPVPAFSNTLTAVFGHLIKPLDISMNGLQGDIPGDGIGNLTQLVHLDMSLNRFNGSIPNQIFSLTSLGYLDMSENLLEGKLGPELKFCGELICWENEDIKD</sequence>
<dbReference type="Pfam" id="PF00560">
    <property type="entry name" value="LRR_1"/>
    <property type="match status" value="1"/>
</dbReference>
<comment type="caution">
    <text evidence="1">The sequence shown here is derived from an EMBL/GenBank/DDBJ whole genome shotgun (WGS) entry which is preliminary data.</text>
</comment>
<accession>A0A699KC95</accession>
<dbReference type="EMBL" id="BKCJ010501445">
    <property type="protein sequence ID" value="GFA85650.1"/>
    <property type="molecule type" value="Genomic_DNA"/>
</dbReference>
<name>A0A699KC95_TANCI</name>
<proteinExistence type="predicted"/>